<sequence>MVRNLLQHLDIHKSMGLDWIHPRVLRELADVLTKPFSIIYQQSQQTGEVPFDWCLATHKKGQKDDLGELQACQSDLGAWKSHGADHPECHYVAHEGQPGNQTKSAWVHERQVLIHKPDLLL</sequence>
<gene>
    <name evidence="1" type="ORF">llap_10673</name>
</gene>
<dbReference type="AlphaFoldDB" id="A0A2I0TZ92"/>
<name>A0A2I0TZ92_LIMLA</name>
<proteinExistence type="predicted"/>
<dbReference type="EMBL" id="KZ506594">
    <property type="protein sequence ID" value="PKU39023.1"/>
    <property type="molecule type" value="Genomic_DNA"/>
</dbReference>
<dbReference type="OrthoDB" id="416454at2759"/>
<dbReference type="Proteomes" id="UP000233556">
    <property type="component" value="Unassembled WGS sequence"/>
</dbReference>
<evidence type="ECO:0008006" key="3">
    <source>
        <dbReference type="Google" id="ProtNLM"/>
    </source>
</evidence>
<accession>A0A2I0TZ92</accession>
<reference evidence="2" key="2">
    <citation type="submission" date="2017-12" db="EMBL/GenBank/DDBJ databases">
        <title>Genome sequence of the Bar-tailed Godwit (Limosa lapponica baueri).</title>
        <authorList>
            <person name="Lima N.C.B."/>
            <person name="Parody-Merino A.M."/>
            <person name="Battley P.F."/>
            <person name="Fidler A.E."/>
            <person name="Prosdocimi F."/>
        </authorList>
    </citation>
    <scope>NUCLEOTIDE SEQUENCE [LARGE SCALE GENOMIC DNA]</scope>
</reference>
<evidence type="ECO:0000313" key="2">
    <source>
        <dbReference type="Proteomes" id="UP000233556"/>
    </source>
</evidence>
<evidence type="ECO:0000313" key="1">
    <source>
        <dbReference type="EMBL" id="PKU39023.1"/>
    </source>
</evidence>
<organism evidence="1 2">
    <name type="scientific">Limosa lapponica baueri</name>
    <dbReference type="NCBI Taxonomy" id="1758121"/>
    <lineage>
        <taxon>Eukaryota</taxon>
        <taxon>Metazoa</taxon>
        <taxon>Chordata</taxon>
        <taxon>Craniata</taxon>
        <taxon>Vertebrata</taxon>
        <taxon>Euteleostomi</taxon>
        <taxon>Archelosauria</taxon>
        <taxon>Archosauria</taxon>
        <taxon>Dinosauria</taxon>
        <taxon>Saurischia</taxon>
        <taxon>Theropoda</taxon>
        <taxon>Coelurosauria</taxon>
        <taxon>Aves</taxon>
        <taxon>Neognathae</taxon>
        <taxon>Neoaves</taxon>
        <taxon>Charadriiformes</taxon>
        <taxon>Scolopacidae</taxon>
        <taxon>Limosa</taxon>
    </lineage>
</organism>
<keyword evidence="2" id="KW-1185">Reference proteome</keyword>
<protein>
    <recommendedName>
        <fullName evidence="3">Rna-directed dna polymerase from mobile element jockey-like</fullName>
    </recommendedName>
</protein>
<reference evidence="2" key="1">
    <citation type="submission" date="2017-11" db="EMBL/GenBank/DDBJ databases">
        <authorList>
            <person name="Lima N.C."/>
            <person name="Parody-Merino A.M."/>
            <person name="Battley P.F."/>
            <person name="Fidler A.E."/>
            <person name="Prosdocimi F."/>
        </authorList>
    </citation>
    <scope>NUCLEOTIDE SEQUENCE [LARGE SCALE GENOMIC DNA]</scope>
</reference>